<proteinExistence type="predicted"/>
<dbReference type="OrthoDB" id="69150at2759"/>
<accession>A0A9Q0HTZ4</accession>
<feature type="region of interest" description="Disordered" evidence="1">
    <location>
        <begin position="76"/>
        <end position="95"/>
    </location>
</feature>
<feature type="compositionally biased region" description="Gly residues" evidence="1">
    <location>
        <begin position="349"/>
        <end position="387"/>
    </location>
</feature>
<evidence type="ECO:0008006" key="4">
    <source>
        <dbReference type="Google" id="ProtNLM"/>
    </source>
</evidence>
<name>A0A9Q0HTZ4_9POAL</name>
<evidence type="ECO:0000313" key="3">
    <source>
        <dbReference type="Proteomes" id="UP001151287"/>
    </source>
</evidence>
<dbReference type="EMBL" id="JAMQYH010000002">
    <property type="protein sequence ID" value="KAJ1698382.1"/>
    <property type="molecule type" value="Genomic_DNA"/>
</dbReference>
<dbReference type="Proteomes" id="UP001151287">
    <property type="component" value="Unassembled WGS sequence"/>
</dbReference>
<gene>
    <name evidence="2" type="ORF">LUZ63_006894</name>
</gene>
<comment type="caution">
    <text evidence="2">The sequence shown here is derived from an EMBL/GenBank/DDBJ whole genome shotgun (WGS) entry which is preliminary data.</text>
</comment>
<dbReference type="AlphaFoldDB" id="A0A9Q0HTZ4"/>
<sequence length="439" mass="47326">MATTTESSTDGPVLSVVSKRIRALRKKYNRITQMEEALASGKTLNKEQEEVLRSKPIVTALIDELEKLRSPLTSALAEEVHQTSDQKPKQSDRSLNSDELIEDLLRLVYFGSLFDVRSQSEFTAMMLTRSHERGCCLTYDYVTDDEVDLLSEKDLNLISVLGSLVTSRPVNVVVSHKSALEACIRHAKQWLSSSDQPINPDVPASYAGLKEKLKKIISSDFFTATPEMKAPVEVAAAVGQLHISEDSTVPSEVPSEITEGDISTLDNKFQEEQENSQSSETYTEHQSEVPDEPAQKDEAVDVNPSDDLPPVQNEQQNLGEADIEDQDHDDSVPKDQQFVTSGRRSYPNGRGGGRGGGGRRPYPNGRGGGGHGGGRGGGGGYSNGGRGYYQDSNYQPRGYYNNKGRGGGGRSGGGRSGGGGPVYNRQGGSNGGHATAATS</sequence>
<reference evidence="2" key="1">
    <citation type="journal article" date="2022" name="Cell">
        <title>Repeat-based holocentromeres influence genome architecture and karyotype evolution.</title>
        <authorList>
            <person name="Hofstatter P.G."/>
            <person name="Thangavel G."/>
            <person name="Lux T."/>
            <person name="Neumann P."/>
            <person name="Vondrak T."/>
            <person name="Novak P."/>
            <person name="Zhang M."/>
            <person name="Costa L."/>
            <person name="Castellani M."/>
            <person name="Scott A."/>
            <person name="Toegelov H."/>
            <person name="Fuchs J."/>
            <person name="Mata-Sucre Y."/>
            <person name="Dias Y."/>
            <person name="Vanzela A.L.L."/>
            <person name="Huettel B."/>
            <person name="Almeida C.C.S."/>
            <person name="Simkova H."/>
            <person name="Souza G."/>
            <person name="Pedrosa-Harand A."/>
            <person name="Macas J."/>
            <person name="Mayer K.F.X."/>
            <person name="Houben A."/>
            <person name="Marques A."/>
        </authorList>
    </citation>
    <scope>NUCLEOTIDE SEQUENCE</scope>
    <source>
        <strain evidence="2">RhyBre1mFocal</strain>
    </source>
</reference>
<evidence type="ECO:0000256" key="1">
    <source>
        <dbReference type="SAM" id="MobiDB-lite"/>
    </source>
</evidence>
<dbReference type="PANTHER" id="PTHR37736:SF1">
    <property type="entry name" value="GLYCINE-RICH PROTEIN"/>
    <property type="match status" value="1"/>
</dbReference>
<feature type="region of interest" description="Disordered" evidence="1">
    <location>
        <begin position="270"/>
        <end position="439"/>
    </location>
</feature>
<organism evidence="2 3">
    <name type="scientific">Rhynchospora breviuscula</name>
    <dbReference type="NCBI Taxonomy" id="2022672"/>
    <lineage>
        <taxon>Eukaryota</taxon>
        <taxon>Viridiplantae</taxon>
        <taxon>Streptophyta</taxon>
        <taxon>Embryophyta</taxon>
        <taxon>Tracheophyta</taxon>
        <taxon>Spermatophyta</taxon>
        <taxon>Magnoliopsida</taxon>
        <taxon>Liliopsida</taxon>
        <taxon>Poales</taxon>
        <taxon>Cyperaceae</taxon>
        <taxon>Cyperoideae</taxon>
        <taxon>Rhynchosporeae</taxon>
        <taxon>Rhynchospora</taxon>
    </lineage>
</organism>
<evidence type="ECO:0000313" key="2">
    <source>
        <dbReference type="EMBL" id="KAJ1698382.1"/>
    </source>
</evidence>
<keyword evidence="3" id="KW-1185">Reference proteome</keyword>
<feature type="compositionally biased region" description="Gly residues" evidence="1">
    <location>
        <begin position="404"/>
        <end position="421"/>
    </location>
</feature>
<dbReference type="PANTHER" id="PTHR37736">
    <property type="entry name" value="GLYCINE-RICH PROTEIN"/>
    <property type="match status" value="1"/>
</dbReference>
<protein>
    <recommendedName>
        <fullName evidence="4">Glycine-rich protein</fullName>
    </recommendedName>
</protein>
<feature type="compositionally biased region" description="Basic and acidic residues" evidence="1">
    <location>
        <begin position="282"/>
        <end position="299"/>
    </location>
</feature>
<feature type="compositionally biased region" description="Basic and acidic residues" evidence="1">
    <location>
        <begin position="78"/>
        <end position="95"/>
    </location>
</feature>